<sequence>MVWLRSLLSKTSRNSLSLLPFAALRLPWKKARGLLGTARVPASCFVSSFIHSADLTGYVIRSTYGDCRKSGRERGRRREGGRGERDSEREREKHRCAPTRARDQTYNPGRQHVGLNTDYREKQRV</sequence>
<evidence type="ECO:0000256" key="1">
    <source>
        <dbReference type="SAM" id="MobiDB-lite"/>
    </source>
</evidence>
<protein>
    <submittedName>
        <fullName evidence="2">Uncharacterized protein</fullName>
    </submittedName>
</protein>
<accession>A0A7J8IAC1</accession>
<dbReference type="Proteomes" id="UP000550707">
    <property type="component" value="Unassembled WGS sequence"/>
</dbReference>
<name>A0A7J8IAC1_MOLMO</name>
<dbReference type="EMBL" id="JACASF010000004">
    <property type="protein sequence ID" value="KAF6480922.1"/>
    <property type="molecule type" value="Genomic_DNA"/>
</dbReference>
<organism evidence="2 3">
    <name type="scientific">Molossus molossus</name>
    <name type="common">Pallas' mastiff bat</name>
    <name type="synonym">Vespertilio molossus</name>
    <dbReference type="NCBI Taxonomy" id="27622"/>
    <lineage>
        <taxon>Eukaryota</taxon>
        <taxon>Metazoa</taxon>
        <taxon>Chordata</taxon>
        <taxon>Craniata</taxon>
        <taxon>Vertebrata</taxon>
        <taxon>Euteleostomi</taxon>
        <taxon>Mammalia</taxon>
        <taxon>Eutheria</taxon>
        <taxon>Laurasiatheria</taxon>
        <taxon>Chiroptera</taxon>
        <taxon>Yangochiroptera</taxon>
        <taxon>Molossidae</taxon>
        <taxon>Molossus</taxon>
    </lineage>
</organism>
<evidence type="ECO:0000313" key="2">
    <source>
        <dbReference type="EMBL" id="KAF6480922.1"/>
    </source>
</evidence>
<comment type="caution">
    <text evidence="2">The sequence shown here is derived from an EMBL/GenBank/DDBJ whole genome shotgun (WGS) entry which is preliminary data.</text>
</comment>
<dbReference type="AlphaFoldDB" id="A0A7J8IAC1"/>
<dbReference type="InParanoid" id="A0A7J8IAC1"/>
<keyword evidence="3" id="KW-1185">Reference proteome</keyword>
<proteinExistence type="predicted"/>
<gene>
    <name evidence="2" type="ORF">HJG59_010707</name>
</gene>
<feature type="compositionally biased region" description="Basic and acidic residues" evidence="1">
    <location>
        <begin position="66"/>
        <end position="103"/>
    </location>
</feature>
<evidence type="ECO:0000313" key="3">
    <source>
        <dbReference type="Proteomes" id="UP000550707"/>
    </source>
</evidence>
<reference evidence="2 3" key="1">
    <citation type="journal article" date="2020" name="Nature">
        <title>Six reference-quality genomes reveal evolution of bat adaptations.</title>
        <authorList>
            <person name="Jebb D."/>
            <person name="Huang Z."/>
            <person name="Pippel M."/>
            <person name="Hughes G.M."/>
            <person name="Lavrichenko K."/>
            <person name="Devanna P."/>
            <person name="Winkler S."/>
            <person name="Jermiin L.S."/>
            <person name="Skirmuntt E.C."/>
            <person name="Katzourakis A."/>
            <person name="Burkitt-Gray L."/>
            <person name="Ray D.A."/>
            <person name="Sullivan K.A.M."/>
            <person name="Roscito J.G."/>
            <person name="Kirilenko B.M."/>
            <person name="Davalos L.M."/>
            <person name="Corthals A.P."/>
            <person name="Power M.L."/>
            <person name="Jones G."/>
            <person name="Ransome R.D."/>
            <person name="Dechmann D.K.N."/>
            <person name="Locatelli A.G."/>
            <person name="Puechmaille S.J."/>
            <person name="Fedrigo O."/>
            <person name="Jarvis E.D."/>
            <person name="Hiller M."/>
            <person name="Vernes S.C."/>
            <person name="Myers E.W."/>
            <person name="Teeling E.C."/>
        </authorList>
    </citation>
    <scope>NUCLEOTIDE SEQUENCE [LARGE SCALE GENOMIC DNA]</scope>
    <source>
        <strain evidence="2">MMolMol1</strain>
        <tissue evidence="2">Muscle</tissue>
    </source>
</reference>
<feature type="region of interest" description="Disordered" evidence="1">
    <location>
        <begin position="66"/>
        <end position="125"/>
    </location>
</feature>